<accession>A0ABS9RP46</accession>
<evidence type="ECO:0000256" key="11">
    <source>
        <dbReference type="SAM" id="MobiDB-lite"/>
    </source>
</evidence>
<dbReference type="EMBL" id="JAKVPY010000001">
    <property type="protein sequence ID" value="MCH4561741.1"/>
    <property type="molecule type" value="Genomic_DNA"/>
</dbReference>
<comment type="subcellular location">
    <subcellularLocation>
        <location evidence="1 10">Cell inner membrane</location>
        <topology evidence="1 10">Single-pass membrane protein</topology>
        <orientation evidence="1 10">Periplasmic side</orientation>
    </subcellularLocation>
</comment>
<feature type="compositionally biased region" description="Pro residues" evidence="11">
    <location>
        <begin position="56"/>
        <end position="82"/>
    </location>
</feature>
<keyword evidence="5 10" id="KW-0997">Cell inner membrane</keyword>
<comment type="similarity">
    <text evidence="2 10">Belongs to the TonB family.</text>
</comment>
<keyword evidence="14" id="KW-1185">Reference proteome</keyword>
<sequence length="247" mass="26844">MIRGPVSALAGMLMALVLFWLLALVVLPPEEEFEELEEPITLRSVEMPEVQEEVAEPPPQAAPPPPEVAPPPPLPEPAPPMESPIALPEPELPPEVVEPLEVETTLPELSEAVPEPVPTPEPRPEPAPPREPSPQPSPATEASSAASAETSAETVARTPVEVGQVTPTSQVPPEYPRPAVLRGQEGYVELEFVIRTDGSVDPSSIRVTSAHPSNVFDDAARKAVARWRFSPAERLRRARQRLEFELR</sequence>
<dbReference type="InterPro" id="IPR037682">
    <property type="entry name" value="TonB_C"/>
</dbReference>
<evidence type="ECO:0000259" key="12">
    <source>
        <dbReference type="PROSITE" id="PS52015"/>
    </source>
</evidence>
<dbReference type="PROSITE" id="PS52015">
    <property type="entry name" value="TONB_CTD"/>
    <property type="match status" value="1"/>
</dbReference>
<feature type="compositionally biased region" description="Low complexity" evidence="11">
    <location>
        <begin position="94"/>
        <end position="114"/>
    </location>
</feature>
<keyword evidence="6 10" id="KW-0812">Transmembrane</keyword>
<evidence type="ECO:0000256" key="9">
    <source>
        <dbReference type="ARBA" id="ARBA00023136"/>
    </source>
</evidence>
<reference evidence="13 14" key="1">
    <citation type="submission" date="2022-02" db="EMBL/GenBank/DDBJ databases">
        <title>Halomonas fukangensis sp. nov., a halophilic bacterium isolated from a bulk soil of Kalidium foliatum at Fukang.</title>
        <authorList>
            <person name="Huang Y."/>
        </authorList>
    </citation>
    <scope>NUCLEOTIDE SEQUENCE [LARGE SCALE GENOMIC DNA]</scope>
    <source>
        <strain evidence="13 14">EGI 63088</strain>
    </source>
</reference>
<evidence type="ECO:0000256" key="8">
    <source>
        <dbReference type="ARBA" id="ARBA00022989"/>
    </source>
</evidence>
<evidence type="ECO:0000256" key="3">
    <source>
        <dbReference type="ARBA" id="ARBA00022448"/>
    </source>
</evidence>
<evidence type="ECO:0000256" key="1">
    <source>
        <dbReference type="ARBA" id="ARBA00004383"/>
    </source>
</evidence>
<dbReference type="SUPFAM" id="SSF74653">
    <property type="entry name" value="TolA/TonB C-terminal domain"/>
    <property type="match status" value="1"/>
</dbReference>
<dbReference type="InterPro" id="IPR003538">
    <property type="entry name" value="TonB"/>
</dbReference>
<keyword evidence="10" id="KW-0735">Signal-anchor</keyword>
<organism evidence="13 14">
    <name type="scientific">Halomonas flagellata</name>
    <dbReference type="NCBI Taxonomy" id="2920385"/>
    <lineage>
        <taxon>Bacteria</taxon>
        <taxon>Pseudomonadati</taxon>
        <taxon>Pseudomonadota</taxon>
        <taxon>Gammaproteobacteria</taxon>
        <taxon>Oceanospirillales</taxon>
        <taxon>Halomonadaceae</taxon>
        <taxon>Halomonas</taxon>
    </lineage>
</organism>
<keyword evidence="9 10" id="KW-0472">Membrane</keyword>
<evidence type="ECO:0000256" key="4">
    <source>
        <dbReference type="ARBA" id="ARBA00022475"/>
    </source>
</evidence>
<dbReference type="Proteomes" id="UP001202117">
    <property type="component" value="Unassembled WGS sequence"/>
</dbReference>
<keyword evidence="8 10" id="KW-1133">Transmembrane helix</keyword>
<keyword evidence="3 10" id="KW-0813">Transport</keyword>
<dbReference type="NCBIfam" id="TIGR01352">
    <property type="entry name" value="tonB_Cterm"/>
    <property type="match status" value="1"/>
</dbReference>
<proteinExistence type="inferred from homology"/>
<dbReference type="PRINTS" id="PR01374">
    <property type="entry name" value="TONBPROTEIN"/>
</dbReference>
<feature type="domain" description="TonB C-terminal" evidence="12">
    <location>
        <begin position="160"/>
        <end position="247"/>
    </location>
</feature>
<dbReference type="Pfam" id="PF03544">
    <property type="entry name" value="TonB_C"/>
    <property type="match status" value="1"/>
</dbReference>
<feature type="compositionally biased region" description="Low complexity" evidence="11">
    <location>
        <begin position="138"/>
        <end position="154"/>
    </location>
</feature>
<evidence type="ECO:0000313" key="13">
    <source>
        <dbReference type="EMBL" id="MCH4561741.1"/>
    </source>
</evidence>
<evidence type="ECO:0000313" key="14">
    <source>
        <dbReference type="Proteomes" id="UP001202117"/>
    </source>
</evidence>
<keyword evidence="4 10" id="KW-1003">Cell membrane</keyword>
<feature type="compositionally biased region" description="Pro residues" evidence="11">
    <location>
        <begin position="115"/>
        <end position="137"/>
    </location>
</feature>
<protein>
    <recommendedName>
        <fullName evidence="10">Protein TonB</fullName>
    </recommendedName>
</protein>
<evidence type="ECO:0000256" key="10">
    <source>
        <dbReference type="RuleBase" id="RU362123"/>
    </source>
</evidence>
<comment type="function">
    <text evidence="10">Interacts with outer membrane receptor proteins that carry out high-affinity binding and energy dependent uptake into the periplasmic space of specific substrates. It could act to transduce energy from the cytoplasmic membrane to specific energy-requiring processes in the outer membrane, resulting in the release into the periplasm of ligands bound by these outer membrane proteins.</text>
</comment>
<feature type="transmembrane region" description="Helical" evidence="10">
    <location>
        <begin position="6"/>
        <end position="27"/>
    </location>
</feature>
<dbReference type="PANTHER" id="PTHR33446">
    <property type="entry name" value="PROTEIN TONB-RELATED"/>
    <property type="match status" value="1"/>
</dbReference>
<dbReference type="Gene3D" id="3.30.2420.10">
    <property type="entry name" value="TonB"/>
    <property type="match status" value="1"/>
</dbReference>
<evidence type="ECO:0000256" key="7">
    <source>
        <dbReference type="ARBA" id="ARBA00022927"/>
    </source>
</evidence>
<gene>
    <name evidence="13" type="ORF">MKP05_01190</name>
</gene>
<dbReference type="InterPro" id="IPR006260">
    <property type="entry name" value="TonB/TolA_C"/>
</dbReference>
<evidence type="ECO:0000256" key="2">
    <source>
        <dbReference type="ARBA" id="ARBA00006555"/>
    </source>
</evidence>
<keyword evidence="7 10" id="KW-0653">Protein transport</keyword>
<dbReference type="InterPro" id="IPR051045">
    <property type="entry name" value="TonB-dependent_transducer"/>
</dbReference>
<evidence type="ECO:0000256" key="5">
    <source>
        <dbReference type="ARBA" id="ARBA00022519"/>
    </source>
</evidence>
<feature type="region of interest" description="Disordered" evidence="11">
    <location>
        <begin position="44"/>
        <end position="178"/>
    </location>
</feature>
<comment type="caution">
    <text evidence="13">The sequence shown here is derived from an EMBL/GenBank/DDBJ whole genome shotgun (WGS) entry which is preliminary data.</text>
</comment>
<evidence type="ECO:0000256" key="6">
    <source>
        <dbReference type="ARBA" id="ARBA00022692"/>
    </source>
</evidence>
<dbReference type="RefSeq" id="WP_240566683.1">
    <property type="nucleotide sequence ID" value="NZ_JAKVPY010000001.1"/>
</dbReference>
<name>A0ABS9RP46_9GAMM</name>